<evidence type="ECO:0000313" key="6">
    <source>
        <dbReference type="Ensembl" id="ENSNLEP00000026347.1"/>
    </source>
</evidence>
<dbReference type="GO" id="GO:0070403">
    <property type="term" value="F:NAD+ binding"/>
    <property type="evidence" value="ECO:0007669"/>
    <property type="project" value="InterPro"/>
</dbReference>
<dbReference type="GO" id="GO:0017136">
    <property type="term" value="F:histone deacetylase activity, NAD-dependent"/>
    <property type="evidence" value="ECO:0007669"/>
    <property type="project" value="TreeGrafter"/>
</dbReference>
<organism evidence="6 7">
    <name type="scientific">Nomascus leucogenys</name>
    <name type="common">Northern white-cheeked gibbon</name>
    <name type="synonym">Hylobates leucogenys</name>
    <dbReference type="NCBI Taxonomy" id="61853"/>
    <lineage>
        <taxon>Eukaryota</taxon>
        <taxon>Metazoa</taxon>
        <taxon>Chordata</taxon>
        <taxon>Craniata</taxon>
        <taxon>Vertebrata</taxon>
        <taxon>Euteleostomi</taxon>
        <taxon>Mammalia</taxon>
        <taxon>Eutheria</taxon>
        <taxon>Euarchontoglires</taxon>
        <taxon>Primates</taxon>
        <taxon>Haplorrhini</taxon>
        <taxon>Catarrhini</taxon>
        <taxon>Hylobatidae</taxon>
        <taxon>Nomascus</taxon>
    </lineage>
</organism>
<evidence type="ECO:0000313" key="7">
    <source>
        <dbReference type="Proteomes" id="UP000001073"/>
    </source>
</evidence>
<evidence type="ECO:0000259" key="5">
    <source>
        <dbReference type="PROSITE" id="PS50305"/>
    </source>
</evidence>
<dbReference type="Gene3D" id="3.40.50.1220">
    <property type="entry name" value="TPP-binding domain"/>
    <property type="match status" value="2"/>
</dbReference>
<reference evidence="6" key="2">
    <citation type="submission" date="2025-08" db="UniProtKB">
        <authorList>
            <consortium name="Ensembl"/>
        </authorList>
    </citation>
    <scope>IDENTIFICATION</scope>
</reference>
<dbReference type="SUPFAM" id="SSF52467">
    <property type="entry name" value="DHS-like NAD/FAD-binding domain"/>
    <property type="match status" value="1"/>
</dbReference>
<gene>
    <name evidence="6" type="primary">SIRT3</name>
</gene>
<keyword evidence="1" id="KW-0808">Transferase</keyword>
<accession>A0A2I3G2K1</accession>
<dbReference type="PROSITE" id="PS50305">
    <property type="entry name" value="SIRTUIN"/>
    <property type="match status" value="1"/>
</dbReference>
<feature type="domain" description="Deacetylase sirtuin-type" evidence="5">
    <location>
        <begin position="118"/>
        <end position="345"/>
    </location>
</feature>
<dbReference type="GeneTree" id="ENSGT00940000159464"/>
<dbReference type="InterPro" id="IPR026590">
    <property type="entry name" value="Ssirtuin_cat_dom"/>
</dbReference>
<evidence type="ECO:0000256" key="3">
    <source>
        <dbReference type="PROSITE-ProRule" id="PRU00236"/>
    </source>
</evidence>
<dbReference type="PANTHER" id="PTHR11085:SF5">
    <property type="entry name" value="NAD-DEPENDENT PROTEIN DEACETYLASE SIRTUIN-3, MITOCHONDRIAL"/>
    <property type="match status" value="1"/>
</dbReference>
<feature type="region of interest" description="Disordered" evidence="4">
    <location>
        <begin position="50"/>
        <end position="75"/>
    </location>
</feature>
<keyword evidence="7" id="KW-1185">Reference proteome</keyword>
<dbReference type="EMBL" id="ADFV01135111">
    <property type="status" value="NOT_ANNOTATED_CDS"/>
    <property type="molecule type" value="Genomic_DNA"/>
</dbReference>
<dbReference type="InterPro" id="IPR003000">
    <property type="entry name" value="Sirtuin"/>
</dbReference>
<protein>
    <submittedName>
        <fullName evidence="6">Sirtuin 3</fullName>
    </submittedName>
</protein>
<dbReference type="Ensembl" id="ENSNLET00000053392.1">
    <property type="protein sequence ID" value="ENSNLEP00000026347.1"/>
    <property type="gene ID" value="ENSNLEG00000015619.2"/>
</dbReference>
<keyword evidence="2" id="KW-0520">NAD</keyword>
<dbReference type="GO" id="GO:0005634">
    <property type="term" value="C:nucleus"/>
    <property type="evidence" value="ECO:0007669"/>
    <property type="project" value="TreeGrafter"/>
</dbReference>
<dbReference type="PROSITE" id="PS51257">
    <property type="entry name" value="PROKAR_LIPOPROTEIN"/>
    <property type="match status" value="1"/>
</dbReference>
<dbReference type="AlphaFoldDB" id="A0A2I3G2K1"/>
<evidence type="ECO:0000256" key="2">
    <source>
        <dbReference type="ARBA" id="ARBA00023027"/>
    </source>
</evidence>
<comment type="caution">
    <text evidence="3">Lacks conserved residue(s) required for the propagation of feature annotation.</text>
</comment>
<dbReference type="InterPro" id="IPR050134">
    <property type="entry name" value="NAD-dep_sirtuin_deacylases"/>
</dbReference>
<dbReference type="Proteomes" id="UP000001073">
    <property type="component" value="Chromosome 21"/>
</dbReference>
<evidence type="ECO:0000256" key="1">
    <source>
        <dbReference type="ARBA" id="ARBA00022679"/>
    </source>
</evidence>
<dbReference type="InterPro" id="IPR029035">
    <property type="entry name" value="DHS-like_NAD/FAD-binding_dom"/>
</dbReference>
<proteinExistence type="predicted"/>
<dbReference type="EMBL" id="ADFV01135110">
    <property type="status" value="NOT_ANNOTATED_CDS"/>
    <property type="molecule type" value="Genomic_DNA"/>
</dbReference>
<dbReference type="PANTHER" id="PTHR11085">
    <property type="entry name" value="NAD-DEPENDENT PROTEIN DEACYLASE SIRTUIN-5, MITOCHONDRIAL-RELATED"/>
    <property type="match status" value="1"/>
</dbReference>
<reference evidence="6" key="3">
    <citation type="submission" date="2025-09" db="UniProtKB">
        <authorList>
            <consortium name="Ensembl"/>
        </authorList>
    </citation>
    <scope>IDENTIFICATION</scope>
</reference>
<reference evidence="6 7" key="1">
    <citation type="submission" date="2012-10" db="EMBL/GenBank/DDBJ databases">
        <authorList>
            <consortium name="Gibbon Genome Sequencing Consortium"/>
        </authorList>
    </citation>
    <scope>NUCLEOTIDE SEQUENCE [LARGE SCALE GENOMIC DNA]</scope>
</reference>
<evidence type="ECO:0000256" key="4">
    <source>
        <dbReference type="SAM" id="MobiDB-lite"/>
    </source>
</evidence>
<name>A0A2I3G2K1_NOMLE</name>
<sequence>MAFWGWRAAAAVRLWGRVVERAEAGGGVGTFQACGCRLLLGGRDDVSAGLRGSHGARSEPLDPARPLQRPPRPEVPRAFRRQPRAAAPGFFFSSIKGGRRPISFSVGASSVVGSGGNSDKGKLSLQDVAELIRARACQRVVVMVGAGISTPSGIPDFRSPGSGLYSNLQQYHLPYPEAIFELPFFFHNPKPFFTLAKELYPGNYKPNVTHYFLRLLHDKGLLLRLYTQNIDGLERVSGIPASKLVEAHGTFASATCTVCRRPFPGEDIRVEPFASLTEAVRSSVPRLLINRDLVGPLAWHPRSRDVAQLGDVVHGVERLVELLGWTEEMRDLVQRETGKLDGPDK</sequence>
<dbReference type="Pfam" id="PF02146">
    <property type="entry name" value="SIR2"/>
    <property type="match status" value="1"/>
</dbReference>